<name>A0A2N3WN97_9PSEU</name>
<evidence type="ECO:0000259" key="12">
    <source>
        <dbReference type="PROSITE" id="PS50850"/>
    </source>
</evidence>
<feature type="transmembrane region" description="Helical" evidence="11">
    <location>
        <begin position="312"/>
        <end position="331"/>
    </location>
</feature>
<comment type="caution">
    <text evidence="13">The sequence shown here is derived from an EMBL/GenBank/DDBJ whole genome shotgun (WGS) entry which is preliminary data.</text>
</comment>
<keyword evidence="7 11" id="KW-1133">Transmembrane helix</keyword>
<keyword evidence="3" id="KW-0813">Transport</keyword>
<comment type="function">
    <text evidence="9">May be a proton symporter involved in the uptake of osmolytes such as proline and glycine betaine.</text>
</comment>
<organism evidence="13 14">
    <name type="scientific">Amycolatopsis echigonensis</name>
    <dbReference type="NCBI Taxonomy" id="2576905"/>
    <lineage>
        <taxon>Bacteria</taxon>
        <taxon>Bacillati</taxon>
        <taxon>Actinomycetota</taxon>
        <taxon>Actinomycetes</taxon>
        <taxon>Pseudonocardiales</taxon>
        <taxon>Pseudonocardiaceae</taxon>
        <taxon>Amycolatopsis</taxon>
    </lineage>
</organism>
<feature type="transmembrane region" description="Helical" evidence="11">
    <location>
        <begin position="247"/>
        <end position="267"/>
    </location>
</feature>
<dbReference type="InterPro" id="IPR020846">
    <property type="entry name" value="MFS_dom"/>
</dbReference>
<comment type="subcellular location">
    <subcellularLocation>
        <location evidence="1">Cell membrane</location>
        <topology evidence="1">Multi-pass membrane protein</topology>
    </subcellularLocation>
</comment>
<feature type="domain" description="Major facilitator superfamily (MFS) profile" evidence="12">
    <location>
        <begin position="17"/>
        <end position="431"/>
    </location>
</feature>
<dbReference type="FunFam" id="1.20.1250.20:FF:000001">
    <property type="entry name" value="Dicarboxylate MFS transporter"/>
    <property type="match status" value="1"/>
</dbReference>
<feature type="transmembrane region" description="Helical" evidence="11">
    <location>
        <begin position="383"/>
        <end position="402"/>
    </location>
</feature>
<evidence type="ECO:0000313" key="14">
    <source>
        <dbReference type="Proteomes" id="UP000233750"/>
    </source>
</evidence>
<feature type="transmembrane region" description="Helical" evidence="11">
    <location>
        <begin position="337"/>
        <end position="362"/>
    </location>
</feature>
<dbReference type="CDD" id="cd17369">
    <property type="entry name" value="MFS_ShiA_like"/>
    <property type="match status" value="1"/>
</dbReference>
<evidence type="ECO:0000256" key="9">
    <source>
        <dbReference type="ARBA" id="ARBA00037295"/>
    </source>
</evidence>
<reference evidence="13 14" key="1">
    <citation type="submission" date="2017-12" db="EMBL/GenBank/DDBJ databases">
        <title>Sequencing the genomes of 1000 Actinobacteria strains.</title>
        <authorList>
            <person name="Klenk H.-P."/>
        </authorList>
    </citation>
    <scope>NUCLEOTIDE SEQUENCE [LARGE SCALE GENOMIC DNA]</scope>
    <source>
        <strain evidence="13 14">DSM 45165</strain>
    </source>
</reference>
<feature type="transmembrane region" description="Helical" evidence="11">
    <location>
        <begin position="56"/>
        <end position="78"/>
    </location>
</feature>
<keyword evidence="14" id="KW-1185">Reference proteome</keyword>
<evidence type="ECO:0000256" key="3">
    <source>
        <dbReference type="ARBA" id="ARBA00022448"/>
    </source>
</evidence>
<dbReference type="Pfam" id="PF07690">
    <property type="entry name" value="MFS_1"/>
    <property type="match status" value="1"/>
</dbReference>
<evidence type="ECO:0000256" key="5">
    <source>
        <dbReference type="ARBA" id="ARBA00022692"/>
    </source>
</evidence>
<comment type="similarity">
    <text evidence="2">Belongs to the major facilitator superfamily. Metabolite:H+ Symporter (MHS) family (TC 2.A.1.6) family.</text>
</comment>
<dbReference type="Gene3D" id="1.20.1250.20">
    <property type="entry name" value="MFS general substrate transporter like domains"/>
    <property type="match status" value="2"/>
</dbReference>
<accession>A0A2N3WN97</accession>
<gene>
    <name evidence="13" type="ORF">ATK30_6261</name>
</gene>
<feature type="transmembrane region" description="Helical" evidence="11">
    <location>
        <begin position="114"/>
        <end position="135"/>
    </location>
</feature>
<dbReference type="PANTHER" id="PTHR43045">
    <property type="entry name" value="SHIKIMATE TRANSPORTER"/>
    <property type="match status" value="1"/>
</dbReference>
<proteinExistence type="inferred from homology"/>
<dbReference type="PROSITE" id="PS00216">
    <property type="entry name" value="SUGAR_TRANSPORT_1"/>
    <property type="match status" value="1"/>
</dbReference>
<dbReference type="SUPFAM" id="SSF103473">
    <property type="entry name" value="MFS general substrate transporter"/>
    <property type="match status" value="1"/>
</dbReference>
<evidence type="ECO:0000256" key="10">
    <source>
        <dbReference type="ARBA" id="ARBA00039918"/>
    </source>
</evidence>
<evidence type="ECO:0000256" key="4">
    <source>
        <dbReference type="ARBA" id="ARBA00022475"/>
    </source>
</evidence>
<feature type="transmembrane region" description="Helical" evidence="11">
    <location>
        <begin position="190"/>
        <end position="209"/>
    </location>
</feature>
<evidence type="ECO:0000256" key="8">
    <source>
        <dbReference type="ARBA" id="ARBA00023136"/>
    </source>
</evidence>
<dbReference type="InterPro" id="IPR011701">
    <property type="entry name" value="MFS"/>
</dbReference>
<keyword evidence="4" id="KW-1003">Cell membrane</keyword>
<dbReference type="EMBL" id="PJMY01000003">
    <property type="protein sequence ID" value="PKV95346.1"/>
    <property type="molecule type" value="Genomic_DNA"/>
</dbReference>
<dbReference type="PROSITE" id="PS50850">
    <property type="entry name" value="MFS"/>
    <property type="match status" value="1"/>
</dbReference>
<dbReference type="Proteomes" id="UP000233750">
    <property type="component" value="Unassembled WGS sequence"/>
</dbReference>
<dbReference type="InterPro" id="IPR005829">
    <property type="entry name" value="Sugar_transporter_CS"/>
</dbReference>
<dbReference type="RefSeq" id="WP_101438491.1">
    <property type="nucleotide sequence ID" value="NZ_PJMY01000003.1"/>
</dbReference>
<dbReference type="OrthoDB" id="3768022at2"/>
<evidence type="ECO:0000256" key="1">
    <source>
        <dbReference type="ARBA" id="ARBA00004651"/>
    </source>
</evidence>
<dbReference type="GO" id="GO:0015293">
    <property type="term" value="F:symporter activity"/>
    <property type="evidence" value="ECO:0007669"/>
    <property type="project" value="UniProtKB-KW"/>
</dbReference>
<evidence type="ECO:0000256" key="7">
    <source>
        <dbReference type="ARBA" id="ARBA00022989"/>
    </source>
</evidence>
<dbReference type="GO" id="GO:0005886">
    <property type="term" value="C:plasma membrane"/>
    <property type="evidence" value="ECO:0007669"/>
    <property type="project" value="UniProtKB-SubCell"/>
</dbReference>
<evidence type="ECO:0000256" key="11">
    <source>
        <dbReference type="SAM" id="Phobius"/>
    </source>
</evidence>
<evidence type="ECO:0000256" key="2">
    <source>
        <dbReference type="ARBA" id="ARBA00008240"/>
    </source>
</evidence>
<dbReference type="PANTHER" id="PTHR43045:SF1">
    <property type="entry name" value="SHIKIMATE TRANSPORTER"/>
    <property type="match status" value="1"/>
</dbReference>
<feature type="transmembrane region" description="Helical" evidence="11">
    <location>
        <begin position="279"/>
        <end position="300"/>
    </location>
</feature>
<protein>
    <recommendedName>
        <fullName evidence="10">Putative proline/betaine transporter</fullName>
    </recommendedName>
</protein>
<keyword evidence="8 11" id="KW-0472">Membrane</keyword>
<feature type="transmembrane region" description="Helical" evidence="11">
    <location>
        <begin position="155"/>
        <end position="178"/>
    </location>
</feature>
<feature type="transmembrane region" description="Helical" evidence="11">
    <location>
        <begin position="408"/>
        <end position="426"/>
    </location>
</feature>
<keyword evidence="5 11" id="KW-0812">Transmembrane</keyword>
<evidence type="ECO:0000256" key="6">
    <source>
        <dbReference type="ARBA" id="ARBA00022847"/>
    </source>
</evidence>
<keyword evidence="6" id="KW-0769">Symport</keyword>
<sequence>MSHNPVPAGGPRTLARVAGAALIGSALEWYDYFLYGTAAALVFNKVFFPEQSATTALLLSFATFGVGFVARPVGAAIFGHIGDKLGRKPALVATLLLMGASTTLMAVIPSYGSIGIAAPVMLVVLRLLQGAGSGAEYSGAAIFAVEYAPAHRRGLYGALGASGSYAGMALSSAAVFLSTSLTTDEQFLSWGWRLPFLASVVLIGLGMWLRLRLDETPAFEENQRETAPAEESGVPIFTLLRTRWKNVLLVVGVVAAPLALSYVYQVYALAFLKQSGHSASVGTASLVVAGVTVMVTAPLAGLASDKWGRRPVLIGGAVFAAAYAFPFFWLAGSHNTLLAIVAVAIAQGGSVGIMFGVQGVILAELFATKTRYSGAAVSREIGAVLFGGLAPLISVSLAAAGGGAPWPVGLYVLGLCAITAVAGLFAPETARTTLDSLDDVVEGGHSESKVDA</sequence>
<dbReference type="PROSITE" id="PS00217">
    <property type="entry name" value="SUGAR_TRANSPORT_2"/>
    <property type="match status" value="1"/>
</dbReference>
<evidence type="ECO:0000313" key="13">
    <source>
        <dbReference type="EMBL" id="PKV95346.1"/>
    </source>
</evidence>
<dbReference type="InterPro" id="IPR036259">
    <property type="entry name" value="MFS_trans_sf"/>
</dbReference>
<dbReference type="AlphaFoldDB" id="A0A2N3WN97"/>